<organism evidence="1 2">
    <name type="scientific">Streptomyces agglomeratus</name>
    <dbReference type="NCBI Taxonomy" id="285458"/>
    <lineage>
        <taxon>Bacteria</taxon>
        <taxon>Bacillati</taxon>
        <taxon>Actinomycetota</taxon>
        <taxon>Actinomycetes</taxon>
        <taxon>Kitasatosporales</taxon>
        <taxon>Streptomycetaceae</taxon>
        <taxon>Streptomyces</taxon>
    </lineage>
</organism>
<proteinExistence type="predicted"/>
<evidence type="ECO:0000313" key="2">
    <source>
        <dbReference type="Proteomes" id="UP000095759"/>
    </source>
</evidence>
<dbReference type="AlphaFoldDB" id="A0A1E5PIL7"/>
<name>A0A1E5PIL7_9ACTN</name>
<accession>A0A1E5PIL7</accession>
<reference evidence="1 2" key="1">
    <citation type="submission" date="2016-08" db="EMBL/GenBank/DDBJ databases">
        <title>Complete genome sequence of Streptomyces agglomeratus strain 6-3-2, a novel anti-MRSA actinomycete isolated from Wuli of Tebit, China.</title>
        <authorList>
            <person name="Chen X."/>
        </authorList>
    </citation>
    <scope>NUCLEOTIDE SEQUENCE [LARGE SCALE GENOMIC DNA]</scope>
    <source>
        <strain evidence="1 2">6-3-2</strain>
    </source>
</reference>
<dbReference type="Proteomes" id="UP000095759">
    <property type="component" value="Unassembled WGS sequence"/>
</dbReference>
<keyword evidence="2" id="KW-1185">Reference proteome</keyword>
<protein>
    <submittedName>
        <fullName evidence="1">Uncharacterized protein</fullName>
    </submittedName>
</protein>
<dbReference type="EMBL" id="MEHJ01000001">
    <property type="protein sequence ID" value="OEJ29342.1"/>
    <property type="molecule type" value="Genomic_DNA"/>
</dbReference>
<evidence type="ECO:0000313" key="1">
    <source>
        <dbReference type="EMBL" id="OEJ29342.1"/>
    </source>
</evidence>
<comment type="caution">
    <text evidence="1">The sequence shown here is derived from an EMBL/GenBank/DDBJ whole genome shotgun (WGS) entry which is preliminary data.</text>
</comment>
<gene>
    <name evidence="1" type="ORF">AS594_09915</name>
</gene>
<sequence>MPSRVQQANCRWAGLEGQPTVPGSPFRTVDSTIEAQDELDAWANGHDSDANYTTYTYRCDECGLQSDISAAGAPHPVNDVVMDSGFGFDSQRKLFVASDAPGTLVILIASEHLDPLSLLLPSWRKPLPRASFAYAEKYGLMAGRHPIHEGQFPVDGGSEQSGRYNYALLRAT</sequence>